<dbReference type="PANTHER" id="PTHR44942:SF4">
    <property type="entry name" value="METHYLTRANSFERASE TYPE 11 DOMAIN-CONTAINING PROTEIN"/>
    <property type="match status" value="1"/>
</dbReference>
<dbReference type="RefSeq" id="WP_142551219.1">
    <property type="nucleotide sequence ID" value="NZ_VIFX01000006.1"/>
</dbReference>
<dbReference type="AlphaFoldDB" id="A0A544W545"/>
<dbReference type="InterPro" id="IPR029063">
    <property type="entry name" value="SAM-dependent_MTases_sf"/>
</dbReference>
<dbReference type="SUPFAM" id="SSF53335">
    <property type="entry name" value="S-adenosyl-L-methionine-dependent methyltransferases"/>
    <property type="match status" value="1"/>
</dbReference>
<comment type="caution">
    <text evidence="4">The sequence shown here is derived from an EMBL/GenBank/DDBJ whole genome shotgun (WGS) entry which is preliminary data.</text>
</comment>
<gene>
    <name evidence="4" type="ORF">D8S82_06090</name>
</gene>
<dbReference type="PANTHER" id="PTHR44942">
    <property type="entry name" value="METHYLTRANSF_11 DOMAIN-CONTAINING PROTEIN"/>
    <property type="match status" value="1"/>
</dbReference>
<dbReference type="GO" id="GO:0032259">
    <property type="term" value="P:methylation"/>
    <property type="evidence" value="ECO:0007669"/>
    <property type="project" value="UniProtKB-KW"/>
</dbReference>
<keyword evidence="1 4" id="KW-0489">Methyltransferase</keyword>
<reference evidence="4 5" key="1">
    <citation type="submission" date="2018-10" db="EMBL/GenBank/DDBJ databases">
        <title>Draft genome of Mycobacterium hodleri strain B.</title>
        <authorList>
            <person name="Amande T.J."/>
            <person name="Mcgenity T.J."/>
        </authorList>
    </citation>
    <scope>NUCLEOTIDE SEQUENCE [LARGE SCALE GENOMIC DNA]</scope>
    <source>
        <strain evidence="4 5">B</strain>
    </source>
</reference>
<dbReference type="CDD" id="cd02440">
    <property type="entry name" value="AdoMet_MTases"/>
    <property type="match status" value="1"/>
</dbReference>
<dbReference type="GO" id="GO:0008168">
    <property type="term" value="F:methyltransferase activity"/>
    <property type="evidence" value="ECO:0007669"/>
    <property type="project" value="UniProtKB-KW"/>
</dbReference>
<evidence type="ECO:0000259" key="3">
    <source>
        <dbReference type="Pfam" id="PF13649"/>
    </source>
</evidence>
<dbReference type="Gene3D" id="3.40.50.150">
    <property type="entry name" value="Vaccinia Virus protein VP39"/>
    <property type="match status" value="1"/>
</dbReference>
<feature type="domain" description="Methyltransferase" evidence="3">
    <location>
        <begin position="18"/>
        <end position="104"/>
    </location>
</feature>
<dbReference type="EMBL" id="VIFX01000006">
    <property type="protein sequence ID" value="TQR87360.1"/>
    <property type="molecule type" value="Genomic_DNA"/>
</dbReference>
<proteinExistence type="predicted"/>
<evidence type="ECO:0000313" key="4">
    <source>
        <dbReference type="EMBL" id="TQR87360.1"/>
    </source>
</evidence>
<keyword evidence="2 4" id="KW-0808">Transferase</keyword>
<dbReference type="InterPro" id="IPR051052">
    <property type="entry name" value="Diverse_substrate_MTase"/>
</dbReference>
<protein>
    <submittedName>
        <fullName evidence="4">Class I SAM-dependent methyltransferase</fullName>
    </submittedName>
</protein>
<evidence type="ECO:0000256" key="2">
    <source>
        <dbReference type="ARBA" id="ARBA00022679"/>
    </source>
</evidence>
<accession>A0A544W545</accession>
<dbReference type="Pfam" id="PF13649">
    <property type="entry name" value="Methyltransf_25"/>
    <property type="match status" value="1"/>
</dbReference>
<evidence type="ECO:0000313" key="5">
    <source>
        <dbReference type="Proteomes" id="UP000315759"/>
    </source>
</evidence>
<keyword evidence="5" id="KW-1185">Reference proteome</keyword>
<dbReference type="InterPro" id="IPR041698">
    <property type="entry name" value="Methyltransf_25"/>
</dbReference>
<evidence type="ECO:0000256" key="1">
    <source>
        <dbReference type="ARBA" id="ARBA00022603"/>
    </source>
</evidence>
<organism evidence="4 5">
    <name type="scientific">Mycolicibacterium hodleri</name>
    <dbReference type="NCBI Taxonomy" id="49897"/>
    <lineage>
        <taxon>Bacteria</taxon>
        <taxon>Bacillati</taxon>
        <taxon>Actinomycetota</taxon>
        <taxon>Actinomycetes</taxon>
        <taxon>Mycobacteriales</taxon>
        <taxon>Mycobacteriaceae</taxon>
        <taxon>Mycolicibacterium</taxon>
    </lineage>
</organism>
<name>A0A544W545_9MYCO</name>
<dbReference type="Proteomes" id="UP000315759">
    <property type="component" value="Unassembled WGS sequence"/>
</dbReference>
<sequence length="209" mass="23088">MESGDPIDRQEVSVADSLGCGTGQLTVPLARHVTEALGVDPEPEMLVEAANRARGSNVTNVAWARGSSEDLPGEFGRFKVVTMGRSFHWMDRERVLTAWQRAVEDLQPRFLPHEALPSPGPASSGESHESLLARSPFPNVHRVIHEFTREWTVDRIVGYLYSTSLPLRRLLGDRRAAFEQEVAATLLAIEPSGRFIEPVALEVHTATRG</sequence>